<keyword evidence="1" id="KW-1133">Transmembrane helix</keyword>
<name>A0A5M9GL92_9SPHI</name>
<reference evidence="3 4" key="1">
    <citation type="submission" date="2019-09" db="EMBL/GenBank/DDBJ databases">
        <title>Pararcticibacter amylolyticus gen. nov., sp. nov., isolated from a rottenly hemp rope, and reclassification of Pedobacter tournemirensis as Pararcticibacter tournemirensis comb. nov.</title>
        <authorList>
            <person name="Cai Y."/>
        </authorList>
    </citation>
    <scope>NUCLEOTIDE SEQUENCE [LARGE SCALE GENOMIC DNA]</scope>
    <source>
        <strain evidence="3 4">TF5-37.2-LB10</strain>
    </source>
</reference>
<dbReference type="OrthoDB" id="5298381at2"/>
<dbReference type="RefSeq" id="WP_141815810.1">
    <property type="nucleotide sequence ID" value="NZ_VFPL01000001.1"/>
</dbReference>
<evidence type="ECO:0000259" key="2">
    <source>
        <dbReference type="Pfam" id="PF09990"/>
    </source>
</evidence>
<feature type="transmembrane region" description="Helical" evidence="1">
    <location>
        <begin position="121"/>
        <end position="140"/>
    </location>
</feature>
<sequence length="166" mass="18644">MDKVSAIWRTELWHPLSVHYPIAFLILSTILGILIFILGNRHNFETRLRFTMSLLLWSGTLLLWLAFYTGKLAYSVEVRRICDPFVLKNHLYWANVTSFVFSAATITDVLQKIAAIKINKLLVLVTVILMIAGSICLGYTGHLGASLVYEQGAGVHQPASDCSDYK</sequence>
<comment type="caution">
    <text evidence="3">The sequence shown here is derived from an EMBL/GenBank/DDBJ whole genome shotgun (WGS) entry which is preliminary data.</text>
</comment>
<accession>A0A5M9GL92</accession>
<gene>
    <name evidence="3" type="ORF">F1649_21535</name>
</gene>
<evidence type="ECO:0000256" key="1">
    <source>
        <dbReference type="SAM" id="Phobius"/>
    </source>
</evidence>
<protein>
    <recommendedName>
        <fullName evidence="2">DUF2231 domain-containing protein</fullName>
    </recommendedName>
</protein>
<evidence type="ECO:0000313" key="4">
    <source>
        <dbReference type="Proteomes" id="UP000322918"/>
    </source>
</evidence>
<dbReference type="InterPro" id="IPR019251">
    <property type="entry name" value="DUF2231_TM"/>
</dbReference>
<feature type="domain" description="DUF2231" evidence="2">
    <location>
        <begin position="14"/>
        <end position="156"/>
    </location>
</feature>
<proteinExistence type="predicted"/>
<keyword evidence="1" id="KW-0812">Transmembrane</keyword>
<dbReference type="AlphaFoldDB" id="A0A5M9GL92"/>
<keyword evidence="1" id="KW-0472">Membrane</keyword>
<dbReference type="Proteomes" id="UP000322918">
    <property type="component" value="Unassembled WGS sequence"/>
</dbReference>
<dbReference type="Pfam" id="PF09990">
    <property type="entry name" value="DUF2231"/>
    <property type="match status" value="1"/>
</dbReference>
<evidence type="ECO:0000313" key="3">
    <source>
        <dbReference type="EMBL" id="KAA8475453.1"/>
    </source>
</evidence>
<feature type="transmembrane region" description="Helical" evidence="1">
    <location>
        <begin position="50"/>
        <end position="70"/>
    </location>
</feature>
<dbReference type="EMBL" id="VWNE01000053">
    <property type="protein sequence ID" value="KAA8475453.1"/>
    <property type="molecule type" value="Genomic_DNA"/>
</dbReference>
<keyword evidence="4" id="KW-1185">Reference proteome</keyword>
<organism evidence="3 4">
    <name type="scientific">Arcticibacter tournemirensis</name>
    <dbReference type="NCBI Taxonomy" id="699437"/>
    <lineage>
        <taxon>Bacteria</taxon>
        <taxon>Pseudomonadati</taxon>
        <taxon>Bacteroidota</taxon>
        <taxon>Sphingobacteriia</taxon>
        <taxon>Sphingobacteriales</taxon>
        <taxon>Sphingobacteriaceae</taxon>
        <taxon>Arcticibacter</taxon>
    </lineage>
</organism>
<feature type="transmembrane region" description="Helical" evidence="1">
    <location>
        <begin position="20"/>
        <end position="38"/>
    </location>
</feature>